<dbReference type="PANTHER" id="PTHR33112:SF16">
    <property type="entry name" value="HETEROKARYON INCOMPATIBILITY DOMAIN-CONTAINING PROTEIN"/>
    <property type="match status" value="1"/>
</dbReference>
<dbReference type="PANTHER" id="PTHR33112">
    <property type="entry name" value="DOMAIN PROTEIN, PUTATIVE-RELATED"/>
    <property type="match status" value="1"/>
</dbReference>
<accession>A0AAE0P2Q6</accession>
<reference evidence="3" key="1">
    <citation type="journal article" date="2023" name="Mol. Phylogenet. Evol.">
        <title>Genome-scale phylogeny and comparative genomics of the fungal order Sordariales.</title>
        <authorList>
            <person name="Hensen N."/>
            <person name="Bonometti L."/>
            <person name="Westerberg I."/>
            <person name="Brannstrom I.O."/>
            <person name="Guillou S."/>
            <person name="Cros-Aarteil S."/>
            <person name="Calhoun S."/>
            <person name="Haridas S."/>
            <person name="Kuo A."/>
            <person name="Mondo S."/>
            <person name="Pangilinan J."/>
            <person name="Riley R."/>
            <person name="LaButti K."/>
            <person name="Andreopoulos B."/>
            <person name="Lipzen A."/>
            <person name="Chen C."/>
            <person name="Yan M."/>
            <person name="Daum C."/>
            <person name="Ng V."/>
            <person name="Clum A."/>
            <person name="Steindorff A."/>
            <person name="Ohm R.A."/>
            <person name="Martin F."/>
            <person name="Silar P."/>
            <person name="Natvig D.O."/>
            <person name="Lalanne C."/>
            <person name="Gautier V."/>
            <person name="Ament-Velasquez S.L."/>
            <person name="Kruys A."/>
            <person name="Hutchinson M.I."/>
            <person name="Powell A.J."/>
            <person name="Barry K."/>
            <person name="Miller A.N."/>
            <person name="Grigoriev I.V."/>
            <person name="Debuchy R."/>
            <person name="Gladieux P."/>
            <person name="Hiltunen Thoren M."/>
            <person name="Johannesson H."/>
        </authorList>
    </citation>
    <scope>NUCLEOTIDE SEQUENCE</scope>
    <source>
        <strain evidence="3">FGSC 1904</strain>
    </source>
</reference>
<protein>
    <submittedName>
        <fullName evidence="3">HET domain protein pin-c2</fullName>
    </submittedName>
</protein>
<organism evidence="3 4">
    <name type="scientific">Sordaria brevicollis</name>
    <dbReference type="NCBI Taxonomy" id="83679"/>
    <lineage>
        <taxon>Eukaryota</taxon>
        <taxon>Fungi</taxon>
        <taxon>Dikarya</taxon>
        <taxon>Ascomycota</taxon>
        <taxon>Pezizomycotina</taxon>
        <taxon>Sordariomycetes</taxon>
        <taxon>Sordariomycetidae</taxon>
        <taxon>Sordariales</taxon>
        <taxon>Sordariaceae</taxon>
        <taxon>Sordaria</taxon>
    </lineage>
</organism>
<reference evidence="3" key="2">
    <citation type="submission" date="2023-07" db="EMBL/GenBank/DDBJ databases">
        <authorList>
            <consortium name="Lawrence Berkeley National Laboratory"/>
            <person name="Haridas S."/>
            <person name="Hensen N."/>
            <person name="Bonometti L."/>
            <person name="Westerberg I."/>
            <person name="Brannstrom I.O."/>
            <person name="Guillou S."/>
            <person name="Cros-Aarteil S."/>
            <person name="Calhoun S."/>
            <person name="Kuo A."/>
            <person name="Mondo S."/>
            <person name="Pangilinan J."/>
            <person name="Riley R."/>
            <person name="LaButti K."/>
            <person name="Andreopoulos B."/>
            <person name="Lipzen A."/>
            <person name="Chen C."/>
            <person name="Yanf M."/>
            <person name="Daum C."/>
            <person name="Ng V."/>
            <person name="Clum A."/>
            <person name="Steindorff A."/>
            <person name="Ohm R."/>
            <person name="Martin F."/>
            <person name="Silar P."/>
            <person name="Natvig D."/>
            <person name="Lalanne C."/>
            <person name="Gautier V."/>
            <person name="Ament-velasquez S.L."/>
            <person name="Kruys A."/>
            <person name="Hutchinson M.I."/>
            <person name="Powell A.J."/>
            <person name="Barry K."/>
            <person name="Miller A.N."/>
            <person name="Grigoriev I.V."/>
            <person name="Debuchy R."/>
            <person name="Gladieux P."/>
            <person name="Thoren M.H."/>
            <person name="Johannesson H."/>
        </authorList>
    </citation>
    <scope>NUCLEOTIDE SEQUENCE</scope>
    <source>
        <strain evidence="3">FGSC 1904</strain>
    </source>
</reference>
<evidence type="ECO:0000313" key="3">
    <source>
        <dbReference type="EMBL" id="KAK3392339.1"/>
    </source>
</evidence>
<keyword evidence="4" id="KW-1185">Reference proteome</keyword>
<dbReference type="EMBL" id="JAUTDP010000011">
    <property type="protein sequence ID" value="KAK3392339.1"/>
    <property type="molecule type" value="Genomic_DNA"/>
</dbReference>
<comment type="caution">
    <text evidence="3">The sequence shown here is derived from an EMBL/GenBank/DDBJ whole genome shotgun (WGS) entry which is preliminary data.</text>
</comment>
<dbReference type="AlphaFoldDB" id="A0AAE0P2Q6"/>
<evidence type="ECO:0000256" key="1">
    <source>
        <dbReference type="SAM" id="MobiDB-lite"/>
    </source>
</evidence>
<gene>
    <name evidence="3" type="ORF">B0T20DRAFT_444434</name>
</gene>
<evidence type="ECO:0000259" key="2">
    <source>
        <dbReference type="Pfam" id="PF06985"/>
    </source>
</evidence>
<sequence>MAPKLCDVCSKVPVWLDSLSWDTSTSTRNDPTITLRPWKDMQAVADRHECDLCQMIAKTLDSADRFRIEDSLVNTPFTLSREKHYRSVYGSNVYNYYATCGPDVKVRGSVCTAPFDWCSRFLPPMGYNENNLECNILLIKDWLDHCQRNHTQCQNPSDDFLPTRLLDVEAYKPGQPPYLGNDLRLVSLDPRSLGHDLPSYITLSHCWGPPSKRPVTTTTTNLSGHLTRISFLSLPQTFRDAVETTRRLGIRYLWIDSLCIIQDCKEDWAREASLMSKVFSYAYCTLASLSSMDGSEGLQVFNVQSDERPFFDISTIGHRYRIFADTPNLWSWSYKGDYSGNVYGFSPLRFRAWVLQERELSRRTVHFSKEGLLWECKEMKGTAQVPWEDIERHRQEQPYWHDKQLEDEWHRHQNTRPESANAMLLQHKSEQHWWRLIEDYSGRLLTQETDRLIALSGVARAHQEEYFPNGGVKYGAGLWSCHLPEGLLWYVIDNESSRPEQYVAPSWSWASVKGRVKYVKVPLADRFKRATARLTSEEGQGQGQGQRQRQKERRSLHLSLADQVRNELRVEEVKVSLKYDDPYGALNDATLVLSGARMVEVDSITQPSVKETGFMNLYKKGVYVGSAKPDVSGGPEACGGGGGLLMCLGVGYEDKYGGDLDMMGLLLVEEEIQMSEEQPGPQGVTTFTSSVYRRVGYFSFMGVECFEGVEPRRVMLK</sequence>
<feature type="region of interest" description="Disordered" evidence="1">
    <location>
        <begin position="532"/>
        <end position="554"/>
    </location>
</feature>
<evidence type="ECO:0000313" key="4">
    <source>
        <dbReference type="Proteomes" id="UP001281003"/>
    </source>
</evidence>
<name>A0AAE0P2Q6_SORBR</name>
<dbReference type="Proteomes" id="UP001281003">
    <property type="component" value="Unassembled WGS sequence"/>
</dbReference>
<dbReference type="Pfam" id="PF06985">
    <property type="entry name" value="HET"/>
    <property type="match status" value="1"/>
</dbReference>
<dbReference type="InterPro" id="IPR010730">
    <property type="entry name" value="HET"/>
</dbReference>
<proteinExistence type="predicted"/>
<feature type="domain" description="Heterokaryon incompatibility" evidence="2">
    <location>
        <begin position="200"/>
        <end position="357"/>
    </location>
</feature>